<keyword evidence="1" id="KW-1133">Transmembrane helix</keyword>
<keyword evidence="4" id="KW-1185">Reference proteome</keyword>
<keyword evidence="1" id="KW-0472">Membrane</keyword>
<evidence type="ECO:0000256" key="2">
    <source>
        <dbReference type="SAM" id="SignalP"/>
    </source>
</evidence>
<feature type="transmembrane region" description="Helical" evidence="1">
    <location>
        <begin position="79"/>
        <end position="97"/>
    </location>
</feature>
<evidence type="ECO:0000313" key="3">
    <source>
        <dbReference type="EMBL" id="GBP84047.1"/>
    </source>
</evidence>
<sequence>MLRLCSLAAAMSLLFVELTAEEGVMLSQVIALRNAEKHFNEENAEWTKMVPRLIPVDALMTLAVVLVVEFASRPKKQQMLIVFTSCCTCAAMVLILFDSLTVTKTNQSQIHIYEKLSLYDSFFPMIYGASEVMETDRCNRNRNRLVNDPRE</sequence>
<keyword evidence="1" id="KW-0812">Transmembrane</keyword>
<dbReference type="EMBL" id="BGZK01001656">
    <property type="protein sequence ID" value="GBP84047.1"/>
    <property type="molecule type" value="Genomic_DNA"/>
</dbReference>
<protein>
    <submittedName>
        <fullName evidence="3">Uncharacterized protein</fullName>
    </submittedName>
</protein>
<comment type="caution">
    <text evidence="3">The sequence shown here is derived from an EMBL/GenBank/DDBJ whole genome shotgun (WGS) entry which is preliminary data.</text>
</comment>
<dbReference type="AlphaFoldDB" id="A0A4C1ZBQ5"/>
<feature type="signal peptide" evidence="2">
    <location>
        <begin position="1"/>
        <end position="20"/>
    </location>
</feature>
<organism evidence="3 4">
    <name type="scientific">Eumeta variegata</name>
    <name type="common">Bagworm moth</name>
    <name type="synonym">Eumeta japonica</name>
    <dbReference type="NCBI Taxonomy" id="151549"/>
    <lineage>
        <taxon>Eukaryota</taxon>
        <taxon>Metazoa</taxon>
        <taxon>Ecdysozoa</taxon>
        <taxon>Arthropoda</taxon>
        <taxon>Hexapoda</taxon>
        <taxon>Insecta</taxon>
        <taxon>Pterygota</taxon>
        <taxon>Neoptera</taxon>
        <taxon>Endopterygota</taxon>
        <taxon>Lepidoptera</taxon>
        <taxon>Glossata</taxon>
        <taxon>Ditrysia</taxon>
        <taxon>Tineoidea</taxon>
        <taxon>Psychidae</taxon>
        <taxon>Oiketicinae</taxon>
        <taxon>Eumeta</taxon>
    </lineage>
</organism>
<dbReference type="Proteomes" id="UP000299102">
    <property type="component" value="Unassembled WGS sequence"/>
</dbReference>
<reference evidence="3 4" key="1">
    <citation type="journal article" date="2019" name="Commun. Biol.">
        <title>The bagworm genome reveals a unique fibroin gene that provides high tensile strength.</title>
        <authorList>
            <person name="Kono N."/>
            <person name="Nakamura H."/>
            <person name="Ohtoshi R."/>
            <person name="Tomita M."/>
            <person name="Numata K."/>
            <person name="Arakawa K."/>
        </authorList>
    </citation>
    <scope>NUCLEOTIDE SEQUENCE [LARGE SCALE GENOMIC DNA]</scope>
</reference>
<feature type="chain" id="PRO_5020022178" evidence="2">
    <location>
        <begin position="21"/>
        <end position="151"/>
    </location>
</feature>
<evidence type="ECO:0000256" key="1">
    <source>
        <dbReference type="SAM" id="Phobius"/>
    </source>
</evidence>
<keyword evidence="2" id="KW-0732">Signal</keyword>
<accession>A0A4C1ZBQ5</accession>
<proteinExistence type="predicted"/>
<evidence type="ECO:0000313" key="4">
    <source>
        <dbReference type="Proteomes" id="UP000299102"/>
    </source>
</evidence>
<name>A0A4C1ZBQ5_EUMVA</name>
<gene>
    <name evidence="3" type="ORF">EVAR_67646_1</name>
</gene>